<keyword evidence="10" id="KW-1185">Reference proteome</keyword>
<dbReference type="InterPro" id="IPR011995">
    <property type="entry name" value="OMPdecase_type-2"/>
</dbReference>
<organism evidence="9 10">
    <name type="scientific">Alienimonas californiensis</name>
    <dbReference type="NCBI Taxonomy" id="2527989"/>
    <lineage>
        <taxon>Bacteria</taxon>
        <taxon>Pseudomonadati</taxon>
        <taxon>Planctomycetota</taxon>
        <taxon>Planctomycetia</taxon>
        <taxon>Planctomycetales</taxon>
        <taxon>Planctomycetaceae</taxon>
        <taxon>Alienimonas</taxon>
    </lineage>
</organism>
<accession>A0A517PDY7</accession>
<dbReference type="SUPFAM" id="SSF51366">
    <property type="entry name" value="Ribulose-phoshate binding barrel"/>
    <property type="match status" value="1"/>
</dbReference>
<dbReference type="RefSeq" id="WP_145360459.1">
    <property type="nucleotide sequence ID" value="NZ_CP036265.1"/>
</dbReference>
<dbReference type="KEGG" id="acaf:CA12_37160"/>
<evidence type="ECO:0000256" key="4">
    <source>
        <dbReference type="ARBA" id="ARBA00022975"/>
    </source>
</evidence>
<dbReference type="SMART" id="SM00934">
    <property type="entry name" value="OMPdecase"/>
    <property type="match status" value="1"/>
</dbReference>
<comment type="catalytic activity">
    <reaction evidence="6 7">
        <text>orotidine 5'-phosphate + H(+) = UMP + CO2</text>
        <dbReference type="Rhea" id="RHEA:11596"/>
        <dbReference type="ChEBI" id="CHEBI:15378"/>
        <dbReference type="ChEBI" id="CHEBI:16526"/>
        <dbReference type="ChEBI" id="CHEBI:57538"/>
        <dbReference type="ChEBI" id="CHEBI:57865"/>
        <dbReference type="EC" id="4.1.1.23"/>
    </reaction>
</comment>
<dbReference type="Proteomes" id="UP000318741">
    <property type="component" value="Chromosome"/>
</dbReference>
<dbReference type="EMBL" id="CP036265">
    <property type="protein sequence ID" value="QDT17588.1"/>
    <property type="molecule type" value="Genomic_DNA"/>
</dbReference>
<dbReference type="InterPro" id="IPR011060">
    <property type="entry name" value="RibuloseP-bd_barrel"/>
</dbReference>
<proteinExistence type="inferred from homology"/>
<dbReference type="GO" id="GO:0044205">
    <property type="term" value="P:'de novo' UMP biosynthetic process"/>
    <property type="evidence" value="ECO:0007669"/>
    <property type="project" value="UniProtKB-UniRule"/>
</dbReference>
<keyword evidence="4 7" id="KW-0665">Pyrimidine biosynthesis</keyword>
<comment type="pathway">
    <text evidence="1 7">Pyrimidine metabolism; UMP biosynthesis via de novo pathway; UMP from orotate: step 2/2.</text>
</comment>
<comment type="similarity">
    <text evidence="2 7">Belongs to the OMP decarboxylase family. Type 2 subfamily.</text>
</comment>
<protein>
    <recommendedName>
        <fullName evidence="7">Orotidine 5'-phosphate decarboxylase</fullName>
        <ecNumber evidence="7">4.1.1.23</ecNumber>
    </recommendedName>
    <alternativeName>
        <fullName evidence="7">OMP decarboxylase</fullName>
        <shortName evidence="7">OMPDCase</shortName>
        <shortName evidence="7">OMPdecase</shortName>
    </alternativeName>
</protein>
<dbReference type="Pfam" id="PF00215">
    <property type="entry name" value="OMPdecase"/>
    <property type="match status" value="1"/>
</dbReference>
<evidence type="ECO:0000256" key="5">
    <source>
        <dbReference type="ARBA" id="ARBA00023239"/>
    </source>
</evidence>
<keyword evidence="3 7" id="KW-0210">Decarboxylase</keyword>
<feature type="active site" description="Proton donor" evidence="7">
    <location>
        <position position="109"/>
    </location>
</feature>
<dbReference type="InterPro" id="IPR001754">
    <property type="entry name" value="OMPdeCOase_dom"/>
</dbReference>
<name>A0A517PDY7_9PLAN</name>
<feature type="domain" description="Orotidine 5'-phosphate decarboxylase" evidence="8">
    <location>
        <begin position="21"/>
        <end position="283"/>
    </location>
</feature>
<evidence type="ECO:0000256" key="1">
    <source>
        <dbReference type="ARBA" id="ARBA00004861"/>
    </source>
</evidence>
<evidence type="ECO:0000256" key="3">
    <source>
        <dbReference type="ARBA" id="ARBA00022793"/>
    </source>
</evidence>
<keyword evidence="5 7" id="KW-0456">Lyase</keyword>
<evidence type="ECO:0000313" key="9">
    <source>
        <dbReference type="EMBL" id="QDT17588.1"/>
    </source>
</evidence>
<dbReference type="GO" id="GO:0006207">
    <property type="term" value="P:'de novo' pyrimidine nucleobase biosynthetic process"/>
    <property type="evidence" value="ECO:0007669"/>
    <property type="project" value="InterPro"/>
</dbReference>
<dbReference type="OrthoDB" id="9808470at2"/>
<dbReference type="InterPro" id="IPR018089">
    <property type="entry name" value="OMPdecase_AS"/>
</dbReference>
<gene>
    <name evidence="7" type="primary">pyrF</name>
    <name evidence="9" type="ORF">CA12_37160</name>
</gene>
<evidence type="ECO:0000256" key="7">
    <source>
        <dbReference type="HAMAP-Rule" id="MF_01215"/>
    </source>
</evidence>
<dbReference type="HAMAP" id="MF_01215">
    <property type="entry name" value="OMPdecase_type2"/>
    <property type="match status" value="1"/>
</dbReference>
<evidence type="ECO:0000259" key="8">
    <source>
        <dbReference type="SMART" id="SM00934"/>
    </source>
</evidence>
<evidence type="ECO:0000256" key="2">
    <source>
        <dbReference type="ARBA" id="ARBA00008847"/>
    </source>
</evidence>
<dbReference type="EC" id="4.1.1.23" evidence="7"/>
<dbReference type="GO" id="GO:0004590">
    <property type="term" value="F:orotidine-5'-phosphate decarboxylase activity"/>
    <property type="evidence" value="ECO:0007669"/>
    <property type="project" value="UniProtKB-UniRule"/>
</dbReference>
<dbReference type="AlphaFoldDB" id="A0A517PDY7"/>
<dbReference type="PANTHER" id="PTHR43375">
    <property type="entry name" value="OROTIDINE 5'-PHOSPHATE DECARBOXYLASE"/>
    <property type="match status" value="1"/>
</dbReference>
<dbReference type="CDD" id="cd04725">
    <property type="entry name" value="OMP_decarboxylase_like"/>
    <property type="match status" value="1"/>
</dbReference>
<evidence type="ECO:0000313" key="10">
    <source>
        <dbReference type="Proteomes" id="UP000318741"/>
    </source>
</evidence>
<dbReference type="Gene3D" id="3.20.20.70">
    <property type="entry name" value="Aldolase class I"/>
    <property type="match status" value="1"/>
</dbReference>
<dbReference type="PROSITE" id="PS00156">
    <property type="entry name" value="OMPDECASE"/>
    <property type="match status" value="1"/>
</dbReference>
<evidence type="ECO:0000256" key="6">
    <source>
        <dbReference type="ARBA" id="ARBA00049157"/>
    </source>
</evidence>
<dbReference type="NCBIfam" id="TIGR02127">
    <property type="entry name" value="pyrF_sub2"/>
    <property type="match status" value="1"/>
</dbReference>
<sequence>MASLHHFSDRLHAAIRAKGTPALVGIDPRLKSLPAPVRDAATGPTELDRAADAFERFGKGLIDAVADLVPAVKPQSAFFEELGPPGVAALSRIIVHARAAGLIVVLDAKRGDIGSTAGAYARGLLGGAEPERPDLADALTVNPFLGADTLEPFVSVAKERGAGLYVLCKTSNPGSGAFQGVTQDGRSVTQRVAAEIDRLSQETVGEGGYGIVGAVVGATYPAELAELRAAMPSAPLLVPGYGSQGGTAADVAGAFDGAGLGALVNSSRAVNFAFAAEPYAAEFGPTRWQQASAAAARAMVDDLKAATS</sequence>
<dbReference type="PANTHER" id="PTHR43375:SF1">
    <property type="entry name" value="OROTIDINE 5'-PHOSPHATE DECARBOXYLASE"/>
    <property type="match status" value="1"/>
</dbReference>
<reference evidence="9 10" key="1">
    <citation type="submission" date="2019-02" db="EMBL/GenBank/DDBJ databases">
        <title>Deep-cultivation of Planctomycetes and their phenomic and genomic characterization uncovers novel biology.</title>
        <authorList>
            <person name="Wiegand S."/>
            <person name="Jogler M."/>
            <person name="Boedeker C."/>
            <person name="Pinto D."/>
            <person name="Vollmers J."/>
            <person name="Rivas-Marin E."/>
            <person name="Kohn T."/>
            <person name="Peeters S.H."/>
            <person name="Heuer A."/>
            <person name="Rast P."/>
            <person name="Oberbeckmann S."/>
            <person name="Bunk B."/>
            <person name="Jeske O."/>
            <person name="Meyerdierks A."/>
            <person name="Storesund J.E."/>
            <person name="Kallscheuer N."/>
            <person name="Luecker S."/>
            <person name="Lage O.M."/>
            <person name="Pohl T."/>
            <person name="Merkel B.J."/>
            <person name="Hornburger P."/>
            <person name="Mueller R.-W."/>
            <person name="Bruemmer F."/>
            <person name="Labrenz M."/>
            <person name="Spormann A.M."/>
            <person name="Op den Camp H."/>
            <person name="Overmann J."/>
            <person name="Amann R."/>
            <person name="Jetten M.S.M."/>
            <person name="Mascher T."/>
            <person name="Medema M.H."/>
            <person name="Devos D.P."/>
            <person name="Kaster A.-K."/>
            <person name="Ovreas L."/>
            <person name="Rohde M."/>
            <person name="Galperin M.Y."/>
            <person name="Jogler C."/>
        </authorList>
    </citation>
    <scope>NUCLEOTIDE SEQUENCE [LARGE SCALE GENOMIC DNA]</scope>
    <source>
        <strain evidence="9 10">CA12</strain>
    </source>
</reference>
<dbReference type="InterPro" id="IPR013785">
    <property type="entry name" value="Aldolase_TIM"/>
</dbReference>
<dbReference type="UniPathway" id="UPA00070">
    <property type="reaction ID" value="UER00120"/>
</dbReference>